<evidence type="ECO:0000313" key="2">
    <source>
        <dbReference type="Proteomes" id="UP000183788"/>
    </source>
</evidence>
<evidence type="ECO:0000313" key="1">
    <source>
        <dbReference type="EMBL" id="SFW67840.1"/>
    </source>
</evidence>
<sequence length="42" mass="4835">MVIMINKEAKMNYFGIKTGALTLNVRLTGSYLNLNMPFLYSY</sequence>
<proteinExistence type="predicted"/>
<accession>A0A1K1R6X1</accession>
<reference evidence="1 2" key="1">
    <citation type="submission" date="2016-11" db="EMBL/GenBank/DDBJ databases">
        <authorList>
            <person name="Jaros S."/>
            <person name="Januszkiewicz K."/>
            <person name="Wedrychowicz H."/>
        </authorList>
    </citation>
    <scope>NUCLEOTIDE SEQUENCE [LARGE SCALE GENOMIC DNA]</scope>
    <source>
        <strain evidence="1 2">DSM 784</strain>
    </source>
</reference>
<gene>
    <name evidence="1" type="ORF">SAMN05661012_03487</name>
</gene>
<dbReference type="AlphaFoldDB" id="A0A1K1R6X1"/>
<organism evidence="1 2">
    <name type="scientific">Chitinophaga sancti</name>
    <dbReference type="NCBI Taxonomy" id="1004"/>
    <lineage>
        <taxon>Bacteria</taxon>
        <taxon>Pseudomonadati</taxon>
        <taxon>Bacteroidota</taxon>
        <taxon>Chitinophagia</taxon>
        <taxon>Chitinophagales</taxon>
        <taxon>Chitinophagaceae</taxon>
        <taxon>Chitinophaga</taxon>
    </lineage>
</organism>
<dbReference type="Proteomes" id="UP000183788">
    <property type="component" value="Unassembled WGS sequence"/>
</dbReference>
<name>A0A1K1R6X1_9BACT</name>
<protein>
    <submittedName>
        <fullName evidence="1">Uncharacterized protein</fullName>
    </submittedName>
</protein>
<dbReference type="EMBL" id="FPIZ01000010">
    <property type="protein sequence ID" value="SFW67840.1"/>
    <property type="molecule type" value="Genomic_DNA"/>
</dbReference>